<organism evidence="1 2">
    <name type="scientific">Beta vulgaris subsp. vulgaris</name>
    <name type="common">Beet</name>
    <dbReference type="NCBI Taxonomy" id="3555"/>
    <lineage>
        <taxon>Eukaryota</taxon>
        <taxon>Viridiplantae</taxon>
        <taxon>Streptophyta</taxon>
        <taxon>Embryophyta</taxon>
        <taxon>Tracheophyta</taxon>
        <taxon>Spermatophyta</taxon>
        <taxon>Magnoliopsida</taxon>
        <taxon>eudicotyledons</taxon>
        <taxon>Gunneridae</taxon>
        <taxon>Pentapetalae</taxon>
        <taxon>Caryophyllales</taxon>
        <taxon>Chenopodiaceae</taxon>
        <taxon>Betoideae</taxon>
        <taxon>Beta</taxon>
    </lineage>
</organism>
<reference evidence="1 2" key="1">
    <citation type="journal article" date="2014" name="Nature">
        <title>The genome of the recently domesticated crop plant sugar beet (Beta vulgaris).</title>
        <authorList>
            <person name="Dohm J.C."/>
            <person name="Minoche A.E."/>
            <person name="Holtgrawe D."/>
            <person name="Capella-Gutierrez S."/>
            <person name="Zakrzewski F."/>
            <person name="Tafer H."/>
            <person name="Rupp O."/>
            <person name="Sorensen T.R."/>
            <person name="Stracke R."/>
            <person name="Reinhardt R."/>
            <person name="Goesmann A."/>
            <person name="Kraft T."/>
            <person name="Schulz B."/>
            <person name="Stadler P.F."/>
            <person name="Schmidt T."/>
            <person name="Gabaldon T."/>
            <person name="Lehrach H."/>
            <person name="Weisshaar B."/>
            <person name="Himmelbauer H."/>
        </authorList>
    </citation>
    <scope>NUCLEOTIDE SEQUENCE [LARGE SCALE GENOMIC DNA]</scope>
    <source>
        <tissue evidence="1">Taproot</tissue>
    </source>
</reference>
<evidence type="ECO:0000313" key="1">
    <source>
        <dbReference type="EMBL" id="KMS95943.1"/>
    </source>
</evidence>
<dbReference type="Gramene" id="KMS95943">
    <property type="protein sequence ID" value="KMS95943"/>
    <property type="gene ID" value="BVRB_003500"/>
</dbReference>
<name>A0A0J8B7K3_BETVV</name>
<dbReference type="Proteomes" id="UP000035740">
    <property type="component" value="Unassembled WGS sequence"/>
</dbReference>
<accession>A0A0J8B7K3</accession>
<keyword evidence="2" id="KW-1185">Reference proteome</keyword>
<protein>
    <submittedName>
        <fullName evidence="1">Uncharacterized protein</fullName>
    </submittedName>
</protein>
<gene>
    <name evidence="1" type="ORF">BVRB_003500</name>
</gene>
<sequence length="38" mass="4494">MKIHFLIFTPRTYFTCLTCVHVTTFRPFSSSGTRSWHS</sequence>
<evidence type="ECO:0000313" key="2">
    <source>
        <dbReference type="Proteomes" id="UP000035740"/>
    </source>
</evidence>
<dbReference type="AlphaFoldDB" id="A0A0J8B7K3"/>
<proteinExistence type="predicted"/>
<dbReference type="EMBL" id="KQ090421">
    <property type="protein sequence ID" value="KMS95943.1"/>
    <property type="molecule type" value="Genomic_DNA"/>
</dbReference>